<gene>
    <name evidence="1" type="ORF">CCMP2556_LOCUS54284</name>
</gene>
<protein>
    <submittedName>
        <fullName evidence="1">Uncharacterized protein</fullName>
    </submittedName>
</protein>
<dbReference type="Proteomes" id="UP001642484">
    <property type="component" value="Unassembled WGS sequence"/>
</dbReference>
<name>A0ABP0SWN1_9DINO</name>
<sequence>MPFANNGGNFHEEVDEAELESACGKSTKLRKALGAAYMRECFRAQAFNSDYVVEWYLSNAIPPFRTSQKLLEKEVSTFMQRSPNGMLLVHMDEHRSMCPDPDFRNGAALAELPVVQVLATYTDIPPLPHGSSETCRRPIACLLHAGAPTHGRHRRMRLLCIMWQHCVLRWDLPCKSSSFPACIFHPVRLTARSTS</sequence>
<evidence type="ECO:0000313" key="2">
    <source>
        <dbReference type="Proteomes" id="UP001642484"/>
    </source>
</evidence>
<keyword evidence="2" id="KW-1185">Reference proteome</keyword>
<accession>A0ABP0SWN1</accession>
<proteinExistence type="predicted"/>
<dbReference type="EMBL" id="CAXAMN010028517">
    <property type="protein sequence ID" value="CAK9116807.1"/>
    <property type="molecule type" value="Genomic_DNA"/>
</dbReference>
<organism evidence="1 2">
    <name type="scientific">Durusdinium trenchii</name>
    <dbReference type="NCBI Taxonomy" id="1381693"/>
    <lineage>
        <taxon>Eukaryota</taxon>
        <taxon>Sar</taxon>
        <taxon>Alveolata</taxon>
        <taxon>Dinophyceae</taxon>
        <taxon>Suessiales</taxon>
        <taxon>Symbiodiniaceae</taxon>
        <taxon>Durusdinium</taxon>
    </lineage>
</organism>
<evidence type="ECO:0000313" key="1">
    <source>
        <dbReference type="EMBL" id="CAK9116807.1"/>
    </source>
</evidence>
<reference evidence="1 2" key="1">
    <citation type="submission" date="2024-02" db="EMBL/GenBank/DDBJ databases">
        <authorList>
            <person name="Chen Y."/>
            <person name="Shah S."/>
            <person name="Dougan E. K."/>
            <person name="Thang M."/>
            <person name="Chan C."/>
        </authorList>
    </citation>
    <scope>NUCLEOTIDE SEQUENCE [LARGE SCALE GENOMIC DNA]</scope>
</reference>
<comment type="caution">
    <text evidence="1">The sequence shown here is derived from an EMBL/GenBank/DDBJ whole genome shotgun (WGS) entry which is preliminary data.</text>
</comment>